<name>A0A6A4H0R4_9AGAR</name>
<accession>A0A6A4H0R4</accession>
<dbReference type="Pfam" id="PF01740">
    <property type="entry name" value="STAS"/>
    <property type="match status" value="1"/>
</dbReference>
<comment type="subcellular location">
    <subcellularLocation>
        <location evidence="1">Membrane</location>
        <topology evidence="1">Multi-pass membrane protein</topology>
    </subcellularLocation>
</comment>
<feature type="transmembrane region" description="Helical" evidence="5">
    <location>
        <begin position="223"/>
        <end position="242"/>
    </location>
</feature>
<feature type="transmembrane region" description="Helical" evidence="5">
    <location>
        <begin position="387"/>
        <end position="406"/>
    </location>
</feature>
<dbReference type="InterPro" id="IPR002645">
    <property type="entry name" value="STAS_dom"/>
</dbReference>
<dbReference type="OrthoDB" id="409725at2759"/>
<dbReference type="Pfam" id="PF00916">
    <property type="entry name" value="Sulfate_transp"/>
    <property type="match status" value="1"/>
</dbReference>
<evidence type="ECO:0000259" key="6">
    <source>
        <dbReference type="PROSITE" id="PS50801"/>
    </source>
</evidence>
<dbReference type="PANTHER" id="PTHR43310:SF4">
    <property type="entry name" value="AFR304WP"/>
    <property type="match status" value="1"/>
</dbReference>
<dbReference type="PANTHER" id="PTHR43310">
    <property type="entry name" value="SULFATE TRANSPORTER YBAR-RELATED"/>
    <property type="match status" value="1"/>
</dbReference>
<feature type="transmembrane region" description="Helical" evidence="5">
    <location>
        <begin position="183"/>
        <end position="202"/>
    </location>
</feature>
<feature type="transmembrane region" description="Helical" evidence="5">
    <location>
        <begin position="363"/>
        <end position="381"/>
    </location>
</feature>
<feature type="transmembrane region" description="Helical" evidence="5">
    <location>
        <begin position="418"/>
        <end position="450"/>
    </location>
</feature>
<organism evidence="7 8">
    <name type="scientific">Gymnopus androsaceus JB14</name>
    <dbReference type="NCBI Taxonomy" id="1447944"/>
    <lineage>
        <taxon>Eukaryota</taxon>
        <taxon>Fungi</taxon>
        <taxon>Dikarya</taxon>
        <taxon>Basidiomycota</taxon>
        <taxon>Agaricomycotina</taxon>
        <taxon>Agaricomycetes</taxon>
        <taxon>Agaricomycetidae</taxon>
        <taxon>Agaricales</taxon>
        <taxon>Marasmiineae</taxon>
        <taxon>Omphalotaceae</taxon>
        <taxon>Gymnopus</taxon>
    </lineage>
</organism>
<dbReference type="GO" id="GO:0016020">
    <property type="term" value="C:membrane"/>
    <property type="evidence" value="ECO:0007669"/>
    <property type="project" value="UniProtKB-SubCell"/>
</dbReference>
<keyword evidence="3 5" id="KW-1133">Transmembrane helix</keyword>
<evidence type="ECO:0000256" key="4">
    <source>
        <dbReference type="ARBA" id="ARBA00023136"/>
    </source>
</evidence>
<reference evidence="7" key="1">
    <citation type="journal article" date="2019" name="Environ. Microbiol.">
        <title>Fungal ecological strategies reflected in gene transcription - a case study of two litter decomposers.</title>
        <authorList>
            <person name="Barbi F."/>
            <person name="Kohler A."/>
            <person name="Barry K."/>
            <person name="Baskaran P."/>
            <person name="Daum C."/>
            <person name="Fauchery L."/>
            <person name="Ihrmark K."/>
            <person name="Kuo A."/>
            <person name="LaButti K."/>
            <person name="Lipzen A."/>
            <person name="Morin E."/>
            <person name="Grigoriev I.V."/>
            <person name="Henrissat B."/>
            <person name="Lindahl B."/>
            <person name="Martin F."/>
        </authorList>
    </citation>
    <scope>NUCLEOTIDE SEQUENCE</scope>
    <source>
        <strain evidence="7">JB14</strain>
    </source>
</reference>
<evidence type="ECO:0000256" key="3">
    <source>
        <dbReference type="ARBA" id="ARBA00022989"/>
    </source>
</evidence>
<proteinExistence type="predicted"/>
<dbReference type="InterPro" id="IPR036513">
    <property type="entry name" value="STAS_dom_sf"/>
</dbReference>
<sequence length="884" mass="96492">MDVISSHSSRWISNAPGKLYRALPSVALGIMFNVLDSVSTGLLLFPSDGGAFQSVQLQALSMFIMSTITSQIAITLGGSRFPGAIGAMLIEILPFLRGTDSPALIPTVMAAYALTSFLTGASFIILGLLKLGNLVAYFPQTVLTGAIGAIGLSLFILALGLTLPSSSPDLSLGNARSVLFNDTHLPLLAASFIPALFLSFSIRSQSLKRWTRGMVQSDYYIPTYLFCIPIFFWIVAGATHVSKDSLVDSGWLFQVAASESQPGTGIGDTWNYWKDFNFSLVEWRAMKNALANIVLVVVIGVLNLPIYVPALAFSLDVSYDMNHEFFGQGAANLLAGLTGTVPNILQYSYSVFFTRAHGGRFEATMVTILTFVLFVTSGLLLPYVPTILASSLVLFLGLELMAIAVWESARTLVLLEYSIVLATLLACTFLGFAQGFGVGIGASTVVYLAYGVVDSRARAVQWEEWNETHRQSLEQRRQSGEHELDSLNSSSTALRALPFNLTPSTATLALEANHSSSTGIRVDVESARSTAPNTNDVMLRINARIIALTGYVFFATIPSLEMEILNGSNGPQRPRFVILDLSTVYRLETAAAQAFDRARRDLYPSILVCAGLTGRSGAYADFQRAGVEIRFFESSGTGSATKTAATTEDVKEGEREILAFRTCKQALLWCQRRYEHDAVQSHTGSDKKGLTDEEVYDLFCTQTKFEPREVFATENVSDIEEPIPTSTLAQLIALGGRIQNYHSGQLIMQNPQRIVFLVDGEAEIITAATNSSLSTDASTSRLSLTNFLMMMPHESLAYVRERANSLWTGSRAQQNVASSARVGAGEILDFIQRDESFVQDKTMRVVRARSRCYAVEIGTKGSERLRTWAIDKAAWWLILDSIVS</sequence>
<feature type="transmembrane region" description="Helical" evidence="5">
    <location>
        <begin position="141"/>
        <end position="163"/>
    </location>
</feature>
<protein>
    <recommendedName>
        <fullName evidence="6">STAS domain-containing protein</fullName>
    </recommendedName>
</protein>
<dbReference type="PROSITE" id="PS50801">
    <property type="entry name" value="STAS"/>
    <property type="match status" value="1"/>
</dbReference>
<evidence type="ECO:0000256" key="5">
    <source>
        <dbReference type="SAM" id="Phobius"/>
    </source>
</evidence>
<keyword evidence="8" id="KW-1185">Reference proteome</keyword>
<dbReference type="InterPro" id="IPR011547">
    <property type="entry name" value="SLC26A/SulP_dom"/>
</dbReference>
<dbReference type="Gene3D" id="3.30.750.24">
    <property type="entry name" value="STAS domain"/>
    <property type="match status" value="1"/>
</dbReference>
<feature type="transmembrane region" description="Helical" evidence="5">
    <location>
        <begin position="21"/>
        <end position="45"/>
    </location>
</feature>
<feature type="domain" description="STAS" evidence="6">
    <location>
        <begin position="545"/>
        <end position="602"/>
    </location>
</feature>
<evidence type="ECO:0000256" key="2">
    <source>
        <dbReference type="ARBA" id="ARBA00022692"/>
    </source>
</evidence>
<dbReference type="AlphaFoldDB" id="A0A6A4H0R4"/>
<dbReference type="Proteomes" id="UP000799118">
    <property type="component" value="Unassembled WGS sequence"/>
</dbReference>
<evidence type="ECO:0000313" key="8">
    <source>
        <dbReference type="Proteomes" id="UP000799118"/>
    </source>
</evidence>
<gene>
    <name evidence="7" type="ORF">BT96DRAFT_925391</name>
</gene>
<evidence type="ECO:0000313" key="7">
    <source>
        <dbReference type="EMBL" id="KAE9391258.1"/>
    </source>
</evidence>
<dbReference type="InterPro" id="IPR052706">
    <property type="entry name" value="Membrane-Transporter-like"/>
</dbReference>
<feature type="transmembrane region" description="Helical" evidence="5">
    <location>
        <begin position="57"/>
        <end position="74"/>
    </location>
</feature>
<keyword evidence="2 5" id="KW-0812">Transmembrane</keyword>
<feature type="transmembrane region" description="Helical" evidence="5">
    <location>
        <begin position="289"/>
        <end position="313"/>
    </location>
</feature>
<dbReference type="EMBL" id="ML769631">
    <property type="protein sequence ID" value="KAE9391258.1"/>
    <property type="molecule type" value="Genomic_DNA"/>
</dbReference>
<evidence type="ECO:0000256" key="1">
    <source>
        <dbReference type="ARBA" id="ARBA00004141"/>
    </source>
</evidence>
<feature type="transmembrane region" description="Helical" evidence="5">
    <location>
        <begin position="109"/>
        <end position="129"/>
    </location>
</feature>
<keyword evidence="4 5" id="KW-0472">Membrane</keyword>